<dbReference type="KEGG" id="acan:ACA1_113950"/>
<dbReference type="InterPro" id="IPR008011">
    <property type="entry name" value="Complex1_LYR_dom"/>
</dbReference>
<sequence length="129" mass="15053">MNKGGLSSVANAAVGEAHRRHVCHLYKRALKLQLDWLVKRETWYPEANKTRALFRQHMNETDPRTISRLVKDTENLLYTYRHPDPYVSPMSEGGTKWQRNVPVPPEVAENGWAEFDYEEFEQPPPKADF</sequence>
<reference evidence="17 18" key="1">
    <citation type="journal article" date="2013" name="Genome Biol.">
        <title>Genome of Acanthamoeba castellanii highlights extensive lateral gene transfer and early evolution of tyrosine kinase signaling.</title>
        <authorList>
            <person name="Clarke M."/>
            <person name="Lohan A.J."/>
            <person name="Liu B."/>
            <person name="Lagkouvardos I."/>
            <person name="Roy S."/>
            <person name="Zafar N."/>
            <person name="Bertelli C."/>
            <person name="Schilde C."/>
            <person name="Kianianmomeni A."/>
            <person name="Burglin T.R."/>
            <person name="Frech C."/>
            <person name="Turcotte B."/>
            <person name="Kopec K.O."/>
            <person name="Synnott J.M."/>
            <person name="Choo C."/>
            <person name="Paponov I."/>
            <person name="Finkler A."/>
            <person name="Soon Heng Tan C."/>
            <person name="Hutchins A.P."/>
            <person name="Weinmeier T."/>
            <person name="Rattei T."/>
            <person name="Chu J.S."/>
            <person name="Gimenez G."/>
            <person name="Irimia M."/>
            <person name="Rigden D.J."/>
            <person name="Fitzpatrick D.A."/>
            <person name="Lorenzo-Morales J."/>
            <person name="Bateman A."/>
            <person name="Chiu C.H."/>
            <person name="Tang P."/>
            <person name="Hegemann P."/>
            <person name="Fromm H."/>
            <person name="Raoult D."/>
            <person name="Greub G."/>
            <person name="Miranda-Saavedra D."/>
            <person name="Chen N."/>
            <person name="Nash P."/>
            <person name="Ginger M.L."/>
            <person name="Horn M."/>
            <person name="Schaap P."/>
            <person name="Caler L."/>
            <person name="Loftus B."/>
        </authorList>
    </citation>
    <scope>NUCLEOTIDE SEQUENCE [LARGE SCALE GENOMIC DNA]</scope>
    <source>
        <strain evidence="17 18">Neff</strain>
    </source>
</reference>
<dbReference type="EMBL" id="KB007926">
    <property type="protein sequence ID" value="ELR20049.1"/>
    <property type="molecule type" value="Genomic_DNA"/>
</dbReference>
<dbReference type="GO" id="GO:0005743">
    <property type="term" value="C:mitochondrial inner membrane"/>
    <property type="evidence" value="ECO:0007669"/>
    <property type="project" value="UniProtKB-SubCell"/>
</dbReference>
<evidence type="ECO:0000256" key="4">
    <source>
        <dbReference type="ARBA" id="ARBA00011790"/>
    </source>
</evidence>
<dbReference type="GO" id="GO:0006120">
    <property type="term" value="P:mitochondrial electron transport, NADH to ubiquinone"/>
    <property type="evidence" value="ECO:0007669"/>
    <property type="project" value="InterPro"/>
</dbReference>
<dbReference type="InterPro" id="IPR045292">
    <property type="entry name" value="Complex1_LYR_NDUFB9_LYRM3"/>
</dbReference>
<keyword evidence="8" id="KW-0679">Respiratory chain</keyword>
<dbReference type="InterPro" id="IPR033034">
    <property type="entry name" value="NDUFB9"/>
</dbReference>
<keyword evidence="7" id="KW-0597">Phosphoprotein</keyword>
<keyword evidence="11" id="KW-0007">Acetylation</keyword>
<dbReference type="Proteomes" id="UP000011083">
    <property type="component" value="Unassembled WGS sequence"/>
</dbReference>
<dbReference type="PANTHER" id="PTHR12868">
    <property type="entry name" value="NADH-UBIQUINONE OXIDOREDUCTASE B22 SUBUNIT"/>
    <property type="match status" value="1"/>
</dbReference>
<feature type="domain" description="Complex 1 LYR protein" evidence="16">
    <location>
        <begin position="20"/>
        <end position="77"/>
    </location>
</feature>
<evidence type="ECO:0000256" key="14">
    <source>
        <dbReference type="ARBA" id="ARBA00030192"/>
    </source>
</evidence>
<keyword evidence="9" id="KW-0999">Mitochondrion inner membrane</keyword>
<keyword evidence="18" id="KW-1185">Reference proteome</keyword>
<evidence type="ECO:0000256" key="3">
    <source>
        <dbReference type="ARBA" id="ARBA00009508"/>
    </source>
</evidence>
<evidence type="ECO:0000256" key="15">
    <source>
        <dbReference type="ARBA" id="ARBA00032528"/>
    </source>
</evidence>
<dbReference type="Pfam" id="PF05347">
    <property type="entry name" value="Complex1_LYR"/>
    <property type="match status" value="1"/>
</dbReference>
<evidence type="ECO:0000256" key="9">
    <source>
        <dbReference type="ARBA" id="ARBA00022792"/>
    </source>
</evidence>
<evidence type="ECO:0000313" key="18">
    <source>
        <dbReference type="Proteomes" id="UP000011083"/>
    </source>
</evidence>
<evidence type="ECO:0000256" key="6">
    <source>
        <dbReference type="ARBA" id="ARBA00022448"/>
    </source>
</evidence>
<dbReference type="PANTHER" id="PTHR12868:SF0">
    <property type="entry name" value="NADH DEHYDROGENASE [UBIQUINONE] 1 BETA SUBCOMPLEX SUBUNIT 9"/>
    <property type="match status" value="1"/>
</dbReference>
<dbReference type="OMA" id="KWERNAP"/>
<dbReference type="GeneID" id="14920889"/>
<evidence type="ECO:0000256" key="13">
    <source>
        <dbReference type="ARBA" id="ARBA00023136"/>
    </source>
</evidence>
<evidence type="ECO:0000256" key="5">
    <source>
        <dbReference type="ARBA" id="ARBA00018684"/>
    </source>
</evidence>
<evidence type="ECO:0000256" key="8">
    <source>
        <dbReference type="ARBA" id="ARBA00022660"/>
    </source>
</evidence>
<keyword evidence="12" id="KW-0496">Mitochondrion</keyword>
<name>L8H3G8_ACACF</name>
<evidence type="ECO:0000256" key="2">
    <source>
        <dbReference type="ARBA" id="ARBA00004443"/>
    </source>
</evidence>
<evidence type="ECO:0000256" key="11">
    <source>
        <dbReference type="ARBA" id="ARBA00022990"/>
    </source>
</evidence>
<organism evidence="17 18">
    <name type="scientific">Acanthamoeba castellanii (strain ATCC 30010 / Neff)</name>
    <dbReference type="NCBI Taxonomy" id="1257118"/>
    <lineage>
        <taxon>Eukaryota</taxon>
        <taxon>Amoebozoa</taxon>
        <taxon>Discosea</taxon>
        <taxon>Longamoebia</taxon>
        <taxon>Centramoebida</taxon>
        <taxon>Acanthamoebidae</taxon>
        <taxon>Acanthamoeba</taxon>
    </lineage>
</organism>
<comment type="subcellular location">
    <subcellularLocation>
        <location evidence="2">Mitochondrion inner membrane</location>
        <topology evidence="2">Peripheral membrane protein</topology>
        <orientation evidence="2">Matrix side</orientation>
    </subcellularLocation>
</comment>
<comment type="similarity">
    <text evidence="3">Belongs to the complex I LYR family.</text>
</comment>
<keyword evidence="10" id="KW-0249">Electron transport</keyword>
<keyword evidence="6" id="KW-0813">Transport</keyword>
<comment type="function">
    <text evidence="1">Accessory subunit of the mitochondrial membrane respiratory chain NADH dehydrogenase (Complex I), that is believed to be not involved in catalysis. Complex I functions in the transfer of electrons from NADH to the respiratory chain. The immediate electron acceptor for the enzyme is believed to be ubiquinone.</text>
</comment>
<comment type="subunit">
    <text evidence="4">Mammalian complex I is composed of 45 different subunits.</text>
</comment>
<evidence type="ECO:0000259" key="16">
    <source>
        <dbReference type="Pfam" id="PF05347"/>
    </source>
</evidence>
<dbReference type="CDD" id="cd20263">
    <property type="entry name" value="Complex1_LYR_NDUFB9_LYRM3"/>
    <property type="match status" value="1"/>
</dbReference>
<evidence type="ECO:0000313" key="17">
    <source>
        <dbReference type="EMBL" id="ELR20049.1"/>
    </source>
</evidence>
<keyword evidence="13" id="KW-0472">Membrane</keyword>
<accession>L8H3G8</accession>
<dbReference type="OrthoDB" id="13598at2759"/>
<dbReference type="STRING" id="1257118.L8H3G8"/>
<evidence type="ECO:0000256" key="10">
    <source>
        <dbReference type="ARBA" id="ARBA00022982"/>
    </source>
</evidence>
<gene>
    <name evidence="17" type="ORF">ACA1_113950</name>
</gene>
<proteinExistence type="inferred from homology"/>
<evidence type="ECO:0000256" key="1">
    <source>
        <dbReference type="ARBA" id="ARBA00002920"/>
    </source>
</evidence>
<evidence type="ECO:0000256" key="12">
    <source>
        <dbReference type="ARBA" id="ARBA00023128"/>
    </source>
</evidence>
<protein>
    <recommendedName>
        <fullName evidence="5">NADH dehydrogenase [ubiquinone] 1 beta subcomplex subunit 9</fullName>
    </recommendedName>
    <alternativeName>
        <fullName evidence="14">Complex I-B22</fullName>
    </alternativeName>
    <alternativeName>
        <fullName evidence="15">NADH-ubiquinone oxidoreductase B22 subunit</fullName>
    </alternativeName>
</protein>
<dbReference type="VEuPathDB" id="AmoebaDB:ACA1_113950"/>
<evidence type="ECO:0000256" key="7">
    <source>
        <dbReference type="ARBA" id="ARBA00022553"/>
    </source>
</evidence>
<dbReference type="RefSeq" id="XP_004342159.1">
    <property type="nucleotide sequence ID" value="XM_004342110.1"/>
</dbReference>
<dbReference type="AlphaFoldDB" id="L8H3G8"/>